<dbReference type="Pfam" id="PF01148">
    <property type="entry name" value="CTP_transf_1"/>
    <property type="match status" value="1"/>
</dbReference>
<feature type="transmembrane region" description="Helical" evidence="19">
    <location>
        <begin position="170"/>
        <end position="190"/>
    </location>
</feature>
<dbReference type="EC" id="2.7.7.41" evidence="6 18"/>
<comment type="pathway">
    <text evidence="3 18">Phospholipid metabolism; CDP-diacylglycerol biosynthesis; CDP-diacylglycerol from sn-glycerol 3-phosphate: step 3/3.</text>
</comment>
<comment type="subcellular location">
    <subcellularLocation>
        <location evidence="2">Cell membrane</location>
        <topology evidence="2">Multi-pass membrane protein</topology>
    </subcellularLocation>
</comment>
<evidence type="ECO:0000256" key="16">
    <source>
        <dbReference type="ARBA" id="ARBA00023209"/>
    </source>
</evidence>
<evidence type="ECO:0000256" key="11">
    <source>
        <dbReference type="ARBA" id="ARBA00022692"/>
    </source>
</evidence>
<comment type="catalytic activity">
    <reaction evidence="1 18">
        <text>a 1,2-diacyl-sn-glycero-3-phosphate + CTP + H(+) = a CDP-1,2-diacyl-sn-glycerol + diphosphate</text>
        <dbReference type="Rhea" id="RHEA:16229"/>
        <dbReference type="ChEBI" id="CHEBI:15378"/>
        <dbReference type="ChEBI" id="CHEBI:33019"/>
        <dbReference type="ChEBI" id="CHEBI:37563"/>
        <dbReference type="ChEBI" id="CHEBI:58332"/>
        <dbReference type="ChEBI" id="CHEBI:58608"/>
        <dbReference type="EC" id="2.7.7.41"/>
    </reaction>
</comment>
<dbReference type="InterPro" id="IPR000374">
    <property type="entry name" value="PC_trans"/>
</dbReference>
<keyword evidence="16" id="KW-0594">Phospholipid biosynthesis</keyword>
<evidence type="ECO:0000256" key="14">
    <source>
        <dbReference type="ARBA" id="ARBA00023098"/>
    </source>
</evidence>
<dbReference type="AlphaFoldDB" id="A0A9D1TS09"/>
<evidence type="ECO:0000256" key="15">
    <source>
        <dbReference type="ARBA" id="ARBA00023136"/>
    </source>
</evidence>
<evidence type="ECO:0000256" key="8">
    <source>
        <dbReference type="ARBA" id="ARBA00022475"/>
    </source>
</evidence>
<proteinExistence type="inferred from homology"/>
<keyword evidence="14" id="KW-0443">Lipid metabolism</keyword>
<feature type="transmembrane region" description="Helical" evidence="19">
    <location>
        <begin position="58"/>
        <end position="79"/>
    </location>
</feature>
<dbReference type="PROSITE" id="PS01315">
    <property type="entry name" value="CDS"/>
    <property type="match status" value="1"/>
</dbReference>
<reference evidence="20" key="1">
    <citation type="journal article" date="2021" name="PeerJ">
        <title>Extensive microbial diversity within the chicken gut microbiome revealed by metagenomics and culture.</title>
        <authorList>
            <person name="Gilroy R."/>
            <person name="Ravi A."/>
            <person name="Getino M."/>
            <person name="Pursley I."/>
            <person name="Horton D.L."/>
            <person name="Alikhan N.F."/>
            <person name="Baker D."/>
            <person name="Gharbi K."/>
            <person name="Hall N."/>
            <person name="Watson M."/>
            <person name="Adriaenssens E.M."/>
            <person name="Foster-Nyarko E."/>
            <person name="Jarju S."/>
            <person name="Secka A."/>
            <person name="Antonio M."/>
            <person name="Oren A."/>
            <person name="Chaudhuri R.R."/>
            <person name="La Ragione R."/>
            <person name="Hildebrand F."/>
            <person name="Pallen M.J."/>
        </authorList>
    </citation>
    <scope>NUCLEOTIDE SEQUENCE</scope>
    <source>
        <strain evidence="20">12435</strain>
    </source>
</reference>
<evidence type="ECO:0000256" key="6">
    <source>
        <dbReference type="ARBA" id="ARBA00012487"/>
    </source>
</evidence>
<dbReference type="Proteomes" id="UP000823990">
    <property type="component" value="Unassembled WGS sequence"/>
</dbReference>
<feature type="transmembrane region" description="Helical" evidence="19">
    <location>
        <begin position="7"/>
        <end position="26"/>
    </location>
</feature>
<name>A0A9D1TS09_9FIRM</name>
<evidence type="ECO:0000256" key="2">
    <source>
        <dbReference type="ARBA" id="ARBA00004651"/>
    </source>
</evidence>
<evidence type="ECO:0000256" key="19">
    <source>
        <dbReference type="SAM" id="Phobius"/>
    </source>
</evidence>
<evidence type="ECO:0000256" key="18">
    <source>
        <dbReference type="RuleBase" id="RU003938"/>
    </source>
</evidence>
<feature type="transmembrane region" description="Helical" evidence="19">
    <location>
        <begin position="32"/>
        <end position="51"/>
    </location>
</feature>
<evidence type="ECO:0000256" key="9">
    <source>
        <dbReference type="ARBA" id="ARBA00022516"/>
    </source>
</evidence>
<sequence length="320" mass="34528">MRNRCLYGMFMFLIVVGVLFLAFYVSGLVYDIFILLLMILAAHEMTNALAFRFDKPGFFMQVLTILVSYAVFKTVSVLTYSDDPYGFHAIMAYFIALVTMFTIVFVANMASSRRTGESAIAALFCMIYPVTIMFFLIALNHLPGAGEGLAFNGWVYDPAANGGYVPNYRAIALVMVFVSAPASDIFAFMLGSVIKGPKFAPMISPKKTVAGAIGGFLGGLLGGAIVFGMSFTGVGGLTGLHHNVWISLILYLSMGLCLGVATEVGDLMASYIKRYCEVKDYGTLIPGHGGIMDRIDGTMIAAFVAFIYMAILVYVSGGGH</sequence>
<evidence type="ECO:0000256" key="13">
    <source>
        <dbReference type="ARBA" id="ARBA00022989"/>
    </source>
</evidence>
<feature type="transmembrane region" description="Helical" evidence="19">
    <location>
        <begin position="85"/>
        <end position="107"/>
    </location>
</feature>
<comment type="similarity">
    <text evidence="5 18">Belongs to the CDS family.</text>
</comment>
<organism evidence="20 21">
    <name type="scientific">Candidatus Protoclostridium stercorigallinarum</name>
    <dbReference type="NCBI Taxonomy" id="2838741"/>
    <lineage>
        <taxon>Bacteria</taxon>
        <taxon>Bacillati</taxon>
        <taxon>Bacillota</taxon>
        <taxon>Clostridia</taxon>
        <taxon>Candidatus Protoclostridium</taxon>
    </lineage>
</organism>
<evidence type="ECO:0000313" key="21">
    <source>
        <dbReference type="Proteomes" id="UP000823990"/>
    </source>
</evidence>
<keyword evidence="10 18" id="KW-0808">Transferase</keyword>
<keyword evidence="13 19" id="KW-1133">Transmembrane helix</keyword>
<feature type="transmembrane region" description="Helical" evidence="19">
    <location>
        <begin position="119"/>
        <end position="139"/>
    </location>
</feature>
<feature type="transmembrane region" description="Helical" evidence="19">
    <location>
        <begin position="210"/>
        <end position="232"/>
    </location>
</feature>
<evidence type="ECO:0000256" key="17">
    <source>
        <dbReference type="ARBA" id="ARBA00023264"/>
    </source>
</evidence>
<evidence type="ECO:0000256" key="10">
    <source>
        <dbReference type="ARBA" id="ARBA00022679"/>
    </source>
</evidence>
<dbReference type="PANTHER" id="PTHR46382:SF1">
    <property type="entry name" value="PHOSPHATIDATE CYTIDYLYLTRANSFERASE"/>
    <property type="match status" value="1"/>
</dbReference>
<keyword evidence="15 19" id="KW-0472">Membrane</keyword>
<keyword evidence="12 18" id="KW-0548">Nucleotidyltransferase</keyword>
<keyword evidence="8" id="KW-1003">Cell membrane</keyword>
<evidence type="ECO:0000256" key="7">
    <source>
        <dbReference type="ARBA" id="ARBA00019373"/>
    </source>
</evidence>
<dbReference type="GO" id="GO:0005886">
    <property type="term" value="C:plasma membrane"/>
    <property type="evidence" value="ECO:0007669"/>
    <property type="project" value="UniProtKB-SubCell"/>
</dbReference>
<gene>
    <name evidence="20" type="ORF">H9892_01760</name>
</gene>
<dbReference type="PANTHER" id="PTHR46382">
    <property type="entry name" value="PHOSPHATIDATE CYTIDYLYLTRANSFERASE"/>
    <property type="match status" value="1"/>
</dbReference>
<evidence type="ECO:0000313" key="20">
    <source>
        <dbReference type="EMBL" id="HIW02046.1"/>
    </source>
</evidence>
<evidence type="ECO:0000256" key="4">
    <source>
        <dbReference type="ARBA" id="ARBA00005189"/>
    </source>
</evidence>
<evidence type="ECO:0000256" key="5">
    <source>
        <dbReference type="ARBA" id="ARBA00010185"/>
    </source>
</evidence>
<dbReference type="GO" id="GO:0004605">
    <property type="term" value="F:phosphatidate cytidylyltransferase activity"/>
    <property type="evidence" value="ECO:0007669"/>
    <property type="project" value="UniProtKB-EC"/>
</dbReference>
<reference evidence="20" key="2">
    <citation type="submission" date="2021-04" db="EMBL/GenBank/DDBJ databases">
        <authorList>
            <person name="Gilroy R."/>
        </authorList>
    </citation>
    <scope>NUCLEOTIDE SEQUENCE</scope>
    <source>
        <strain evidence="20">12435</strain>
    </source>
</reference>
<evidence type="ECO:0000256" key="3">
    <source>
        <dbReference type="ARBA" id="ARBA00005119"/>
    </source>
</evidence>
<evidence type="ECO:0000256" key="12">
    <source>
        <dbReference type="ARBA" id="ARBA00022695"/>
    </source>
</evidence>
<comment type="pathway">
    <text evidence="4">Lipid metabolism.</text>
</comment>
<protein>
    <recommendedName>
        <fullName evidence="7 18">Phosphatidate cytidylyltransferase</fullName>
        <ecNumber evidence="6 18">2.7.7.41</ecNumber>
    </recommendedName>
</protein>
<evidence type="ECO:0000256" key="1">
    <source>
        <dbReference type="ARBA" id="ARBA00001698"/>
    </source>
</evidence>
<keyword evidence="11 18" id="KW-0812">Transmembrane</keyword>
<keyword evidence="17" id="KW-1208">Phospholipid metabolism</keyword>
<comment type="caution">
    <text evidence="20">The sequence shown here is derived from an EMBL/GenBank/DDBJ whole genome shotgun (WGS) entry which is preliminary data.</text>
</comment>
<accession>A0A9D1TS09</accession>
<feature type="transmembrane region" description="Helical" evidence="19">
    <location>
        <begin position="298"/>
        <end position="317"/>
    </location>
</feature>
<keyword evidence="9" id="KW-0444">Lipid biosynthesis</keyword>
<feature type="transmembrane region" description="Helical" evidence="19">
    <location>
        <begin position="244"/>
        <end position="264"/>
    </location>
</feature>
<dbReference type="GO" id="GO:0016024">
    <property type="term" value="P:CDP-diacylglycerol biosynthetic process"/>
    <property type="evidence" value="ECO:0007669"/>
    <property type="project" value="TreeGrafter"/>
</dbReference>
<dbReference type="EMBL" id="DXHS01000030">
    <property type="protein sequence ID" value="HIW02046.1"/>
    <property type="molecule type" value="Genomic_DNA"/>
</dbReference>